<dbReference type="RefSeq" id="WP_101532101.1">
    <property type="nucleotide sequence ID" value="NZ_PKUQ01000001.1"/>
</dbReference>
<evidence type="ECO:0000313" key="3">
    <source>
        <dbReference type="Proteomes" id="UP000234881"/>
    </source>
</evidence>
<sequence>MYLRNIEKYPDLADGRCSAITSWDGYKIRTATWPALVGTPKGTICLLQGRAEFIEKYYEVIQDLRKRGFSVATFDWRGQGASDRLLPDPLKGHVRHFSDYGKDLDQFLKEIALPDCPPPHFGLAHSMGALILLTRLPRLRAVLERTLLSTPLIEIAQQQRVLAGKDLSQSTIKNSAAFLRMIGRGRKFMLSVSRSPFDRLGFETNSLTSDGPRYDRNRQYMKDFPELAIAGPTAQWLHEACTAMEHLQSSEFQSTIHTPSLIVTAGNDSITNPNSAEYFAATTRAVHSVTIPGSRHEIMMERHILREQFWAAFDSFIPGENRPIRNTPD</sequence>
<dbReference type="AlphaFoldDB" id="A0A2N5XX03"/>
<dbReference type="Pfam" id="PF12146">
    <property type="entry name" value="Hydrolase_4"/>
    <property type="match status" value="1"/>
</dbReference>
<reference evidence="2 3" key="1">
    <citation type="submission" date="2018-01" db="EMBL/GenBank/DDBJ databases">
        <title>The draft genome sequence of Cohaesibacter sp. H1304.</title>
        <authorList>
            <person name="Wang N.-N."/>
            <person name="Du Z.-J."/>
        </authorList>
    </citation>
    <scope>NUCLEOTIDE SEQUENCE [LARGE SCALE GENOMIC DNA]</scope>
    <source>
        <strain evidence="2 3">H1304</strain>
    </source>
</reference>
<name>A0A2N5XX03_9HYPH</name>
<evidence type="ECO:0000313" key="2">
    <source>
        <dbReference type="EMBL" id="PLW79019.1"/>
    </source>
</evidence>
<dbReference type="InterPro" id="IPR051044">
    <property type="entry name" value="MAG_DAG_Lipase"/>
</dbReference>
<dbReference type="InterPro" id="IPR022742">
    <property type="entry name" value="Hydrolase_4"/>
</dbReference>
<protein>
    <submittedName>
        <fullName evidence="2">Alpha/beta hydrolase</fullName>
    </submittedName>
</protein>
<dbReference type="Gene3D" id="3.40.50.1820">
    <property type="entry name" value="alpha/beta hydrolase"/>
    <property type="match status" value="1"/>
</dbReference>
<dbReference type="OrthoDB" id="9788260at2"/>
<feature type="domain" description="Serine aminopeptidase S33" evidence="1">
    <location>
        <begin position="39"/>
        <end position="302"/>
    </location>
</feature>
<accession>A0A2N5XX03</accession>
<dbReference type="InterPro" id="IPR029058">
    <property type="entry name" value="AB_hydrolase_fold"/>
</dbReference>
<dbReference type="SUPFAM" id="SSF53474">
    <property type="entry name" value="alpha/beta-Hydrolases"/>
    <property type="match status" value="1"/>
</dbReference>
<dbReference type="PANTHER" id="PTHR11614">
    <property type="entry name" value="PHOSPHOLIPASE-RELATED"/>
    <property type="match status" value="1"/>
</dbReference>
<proteinExistence type="predicted"/>
<keyword evidence="2" id="KW-0378">Hydrolase</keyword>
<comment type="caution">
    <text evidence="2">The sequence shown here is derived from an EMBL/GenBank/DDBJ whole genome shotgun (WGS) entry which is preliminary data.</text>
</comment>
<dbReference type="GO" id="GO:0016787">
    <property type="term" value="F:hydrolase activity"/>
    <property type="evidence" value="ECO:0007669"/>
    <property type="project" value="UniProtKB-KW"/>
</dbReference>
<organism evidence="2 3">
    <name type="scientific">Cohaesibacter celericrescens</name>
    <dbReference type="NCBI Taxonomy" id="2067669"/>
    <lineage>
        <taxon>Bacteria</taxon>
        <taxon>Pseudomonadati</taxon>
        <taxon>Pseudomonadota</taxon>
        <taxon>Alphaproteobacteria</taxon>
        <taxon>Hyphomicrobiales</taxon>
        <taxon>Cohaesibacteraceae</taxon>
    </lineage>
</organism>
<keyword evidence="3" id="KW-1185">Reference proteome</keyword>
<evidence type="ECO:0000259" key="1">
    <source>
        <dbReference type="Pfam" id="PF12146"/>
    </source>
</evidence>
<gene>
    <name evidence="2" type="ORF">C0081_01950</name>
</gene>
<dbReference type="Proteomes" id="UP000234881">
    <property type="component" value="Unassembled WGS sequence"/>
</dbReference>
<dbReference type="EMBL" id="PKUQ01000001">
    <property type="protein sequence ID" value="PLW79019.1"/>
    <property type="molecule type" value="Genomic_DNA"/>
</dbReference>